<comment type="caution">
    <text evidence="2">The sequence shown here is derived from an EMBL/GenBank/DDBJ whole genome shotgun (WGS) entry which is preliminary data.</text>
</comment>
<proteinExistence type="predicted"/>
<keyword evidence="3" id="KW-1185">Reference proteome</keyword>
<feature type="compositionally biased region" description="Basic and acidic residues" evidence="1">
    <location>
        <begin position="38"/>
        <end position="53"/>
    </location>
</feature>
<feature type="region of interest" description="Disordered" evidence="1">
    <location>
        <begin position="32"/>
        <end position="53"/>
    </location>
</feature>
<dbReference type="Proteomes" id="UP000499080">
    <property type="component" value="Unassembled WGS sequence"/>
</dbReference>
<sequence length="229" mass="26556">MLKSRLLVEEKRISRTESEDVIQEERALHTKNYLTHRSAAEKPAKTWTRKQDEEADRRSTKCFSCKERRQNQSEQEKAVLHIEDKKIEIRITSPPESEVNTDSIQTTNNTTEVQNQMLECADQHQRVCLNYSYEEPSNDNEDENTIGTVEKMKKPEACMHYNINTDYEDNALLPCRGQSSRNRTRKVPNYLNDFVLYSAKETGCAPEVEECKTPTTVKEALASNESKIY</sequence>
<evidence type="ECO:0000313" key="2">
    <source>
        <dbReference type="EMBL" id="GBM19539.1"/>
    </source>
</evidence>
<dbReference type="AlphaFoldDB" id="A0A4Y2DTV7"/>
<dbReference type="EMBL" id="BGPR01000425">
    <property type="protein sequence ID" value="GBM19539.1"/>
    <property type="molecule type" value="Genomic_DNA"/>
</dbReference>
<name>A0A4Y2DTV7_ARAVE</name>
<gene>
    <name evidence="2" type="ORF">AVEN_108007_1</name>
</gene>
<organism evidence="2 3">
    <name type="scientific">Araneus ventricosus</name>
    <name type="common">Orbweaver spider</name>
    <name type="synonym">Epeira ventricosa</name>
    <dbReference type="NCBI Taxonomy" id="182803"/>
    <lineage>
        <taxon>Eukaryota</taxon>
        <taxon>Metazoa</taxon>
        <taxon>Ecdysozoa</taxon>
        <taxon>Arthropoda</taxon>
        <taxon>Chelicerata</taxon>
        <taxon>Arachnida</taxon>
        <taxon>Araneae</taxon>
        <taxon>Araneomorphae</taxon>
        <taxon>Entelegynae</taxon>
        <taxon>Araneoidea</taxon>
        <taxon>Araneidae</taxon>
        <taxon>Araneus</taxon>
    </lineage>
</organism>
<evidence type="ECO:0000313" key="3">
    <source>
        <dbReference type="Proteomes" id="UP000499080"/>
    </source>
</evidence>
<protein>
    <submittedName>
        <fullName evidence="2">Uncharacterized protein</fullName>
    </submittedName>
</protein>
<reference evidence="2 3" key="1">
    <citation type="journal article" date="2019" name="Sci. Rep.">
        <title>Orb-weaving spider Araneus ventricosus genome elucidates the spidroin gene catalogue.</title>
        <authorList>
            <person name="Kono N."/>
            <person name="Nakamura H."/>
            <person name="Ohtoshi R."/>
            <person name="Moran D.A.P."/>
            <person name="Shinohara A."/>
            <person name="Yoshida Y."/>
            <person name="Fujiwara M."/>
            <person name="Mori M."/>
            <person name="Tomita M."/>
            <person name="Arakawa K."/>
        </authorList>
    </citation>
    <scope>NUCLEOTIDE SEQUENCE [LARGE SCALE GENOMIC DNA]</scope>
</reference>
<evidence type="ECO:0000256" key="1">
    <source>
        <dbReference type="SAM" id="MobiDB-lite"/>
    </source>
</evidence>
<accession>A0A4Y2DTV7</accession>